<dbReference type="InterPro" id="IPR033704">
    <property type="entry name" value="dUTPase_trimeric"/>
</dbReference>
<comment type="caution">
    <text evidence="7">The sequence shown here is derived from an EMBL/GenBank/DDBJ whole genome shotgun (WGS) entry which is preliminary data.</text>
</comment>
<dbReference type="EMBL" id="AZEC01000004">
    <property type="protein sequence ID" value="KRL13511.1"/>
    <property type="molecule type" value="Genomic_DNA"/>
</dbReference>
<proteinExistence type="inferred from homology"/>
<organism evidence="7 8">
    <name type="scientific">Schleiferilactobacillus perolens DSM 12744</name>
    <dbReference type="NCBI Taxonomy" id="1423792"/>
    <lineage>
        <taxon>Bacteria</taxon>
        <taxon>Bacillati</taxon>
        <taxon>Bacillota</taxon>
        <taxon>Bacilli</taxon>
        <taxon>Lactobacillales</taxon>
        <taxon>Lactobacillaceae</taxon>
        <taxon>Schleiferilactobacillus</taxon>
    </lineage>
</organism>
<dbReference type="InterPro" id="IPR036157">
    <property type="entry name" value="dUTPase-like_sf"/>
</dbReference>
<comment type="catalytic activity">
    <reaction evidence="5">
        <text>dUTP + H2O = dUMP + diphosphate + H(+)</text>
        <dbReference type="Rhea" id="RHEA:10248"/>
        <dbReference type="ChEBI" id="CHEBI:15377"/>
        <dbReference type="ChEBI" id="CHEBI:15378"/>
        <dbReference type="ChEBI" id="CHEBI:33019"/>
        <dbReference type="ChEBI" id="CHEBI:61555"/>
        <dbReference type="ChEBI" id="CHEBI:246422"/>
        <dbReference type="EC" id="3.6.1.23"/>
    </reaction>
</comment>
<dbReference type="GO" id="GO:0000287">
    <property type="term" value="F:magnesium ion binding"/>
    <property type="evidence" value="ECO:0007669"/>
    <property type="project" value="InterPro"/>
</dbReference>
<dbReference type="EC" id="3.6.1.23" evidence="2"/>
<dbReference type="GO" id="GO:0006226">
    <property type="term" value="P:dUMP biosynthetic process"/>
    <property type="evidence" value="ECO:0007669"/>
    <property type="project" value="InterPro"/>
</dbReference>
<dbReference type="GO" id="GO:0004170">
    <property type="term" value="F:dUTP diphosphatase activity"/>
    <property type="evidence" value="ECO:0007669"/>
    <property type="project" value="UniProtKB-EC"/>
</dbReference>
<accession>A0A0R1MZJ2</accession>
<evidence type="ECO:0000256" key="2">
    <source>
        <dbReference type="ARBA" id="ARBA00012379"/>
    </source>
</evidence>
<comment type="similarity">
    <text evidence="1">Belongs to the dUTPase family.</text>
</comment>
<dbReference type="STRING" id="1423792.FD09_GL002347"/>
<evidence type="ECO:0000313" key="8">
    <source>
        <dbReference type="Proteomes" id="UP000051330"/>
    </source>
</evidence>
<evidence type="ECO:0000256" key="4">
    <source>
        <dbReference type="ARBA" id="ARBA00023080"/>
    </source>
</evidence>
<reference evidence="7 8" key="1">
    <citation type="journal article" date="2015" name="Genome Announc.">
        <title>Expanding the biotechnology potential of lactobacilli through comparative genomics of 213 strains and associated genera.</title>
        <authorList>
            <person name="Sun Z."/>
            <person name="Harris H.M."/>
            <person name="McCann A."/>
            <person name="Guo C."/>
            <person name="Argimon S."/>
            <person name="Zhang W."/>
            <person name="Yang X."/>
            <person name="Jeffery I.B."/>
            <person name="Cooney J.C."/>
            <person name="Kagawa T.F."/>
            <person name="Liu W."/>
            <person name="Song Y."/>
            <person name="Salvetti E."/>
            <person name="Wrobel A."/>
            <person name="Rasinkangas P."/>
            <person name="Parkhill J."/>
            <person name="Rea M.C."/>
            <person name="O'Sullivan O."/>
            <person name="Ritari J."/>
            <person name="Douillard F.P."/>
            <person name="Paul Ross R."/>
            <person name="Yang R."/>
            <person name="Briner A.E."/>
            <person name="Felis G.E."/>
            <person name="de Vos W.M."/>
            <person name="Barrangou R."/>
            <person name="Klaenhammer T.R."/>
            <person name="Caufield P.W."/>
            <person name="Cui Y."/>
            <person name="Zhang H."/>
            <person name="O'Toole P.W."/>
        </authorList>
    </citation>
    <scope>NUCLEOTIDE SEQUENCE [LARGE SCALE GENOMIC DNA]</scope>
    <source>
        <strain evidence="7 8">DSM 12744</strain>
    </source>
</reference>
<dbReference type="PANTHER" id="PTHR11241:SF0">
    <property type="entry name" value="DEOXYURIDINE 5'-TRIPHOSPHATE NUCLEOTIDOHYDROLASE"/>
    <property type="match status" value="1"/>
</dbReference>
<evidence type="ECO:0000313" key="7">
    <source>
        <dbReference type="EMBL" id="KRL13511.1"/>
    </source>
</evidence>
<dbReference type="InterPro" id="IPR029054">
    <property type="entry name" value="dUTPase-like"/>
</dbReference>
<dbReference type="AlphaFoldDB" id="A0A0R1MZJ2"/>
<feature type="domain" description="dUTPase-like" evidence="6">
    <location>
        <begin position="76"/>
        <end position="179"/>
    </location>
</feature>
<dbReference type="Gene3D" id="2.70.40.10">
    <property type="match status" value="1"/>
</dbReference>
<dbReference type="Proteomes" id="UP000051330">
    <property type="component" value="Unassembled WGS sequence"/>
</dbReference>
<keyword evidence="8" id="KW-1185">Reference proteome</keyword>
<dbReference type="SUPFAM" id="SSF51283">
    <property type="entry name" value="dUTPase-like"/>
    <property type="match status" value="1"/>
</dbReference>
<evidence type="ECO:0000259" key="6">
    <source>
        <dbReference type="Pfam" id="PF00692"/>
    </source>
</evidence>
<gene>
    <name evidence="7" type="ORF">FD09_GL002347</name>
</gene>
<dbReference type="CDD" id="cd07557">
    <property type="entry name" value="trimeric_dUTPase"/>
    <property type="match status" value="1"/>
</dbReference>
<dbReference type="Pfam" id="PF00692">
    <property type="entry name" value="dUTPase"/>
    <property type="match status" value="1"/>
</dbReference>
<dbReference type="PATRIC" id="fig|1423792.3.peg.2385"/>
<dbReference type="GO" id="GO:0046081">
    <property type="term" value="P:dUTP catabolic process"/>
    <property type="evidence" value="ECO:0007669"/>
    <property type="project" value="InterPro"/>
</dbReference>
<name>A0A0R1MZJ2_9LACO</name>
<protein>
    <recommendedName>
        <fullName evidence="2">dUTP diphosphatase</fullName>
        <ecNumber evidence="2">3.6.1.23</ecNumber>
    </recommendedName>
</protein>
<keyword evidence="4" id="KW-0546">Nucleotide metabolism</keyword>
<dbReference type="InterPro" id="IPR008181">
    <property type="entry name" value="dUTPase"/>
</dbReference>
<dbReference type="PANTHER" id="PTHR11241">
    <property type="entry name" value="DEOXYURIDINE 5'-TRIPHOSPHATE NUCLEOTIDOHYDROLASE"/>
    <property type="match status" value="1"/>
</dbReference>
<sequence length="181" mass="20505">MMEKKRGFAVVHRFSEANLTLPKRSTAHSAGYDFSAAEDFLLPTIWRMNFVRLFRLIRNEHTLVNRDYEQAEEVLKPYLVPTGIKAYMEDDEFLMLANRSSNPLKRGLVLPNGVGVIDADYYNNPSNEGEIFFQLVNFGVRDVVIHKGDHIGQGIFMPYLLADGDDGTGDRRQGGFGSSDR</sequence>
<evidence type="ECO:0000256" key="1">
    <source>
        <dbReference type="ARBA" id="ARBA00006581"/>
    </source>
</evidence>
<evidence type="ECO:0000256" key="3">
    <source>
        <dbReference type="ARBA" id="ARBA00022801"/>
    </source>
</evidence>
<evidence type="ECO:0000256" key="5">
    <source>
        <dbReference type="ARBA" id="ARBA00047686"/>
    </source>
</evidence>
<keyword evidence="3" id="KW-0378">Hydrolase</keyword>